<feature type="compositionally biased region" description="Basic and acidic residues" evidence="1">
    <location>
        <begin position="84"/>
        <end position="103"/>
    </location>
</feature>
<dbReference type="WBParaSite" id="scaffold7954_cov151.g12566">
    <property type="protein sequence ID" value="scaffold7954_cov151.g12566"/>
    <property type="gene ID" value="scaffold7954_cov151.g12566"/>
</dbReference>
<organism evidence="2 3">
    <name type="scientific">Meloidogyne javanica</name>
    <name type="common">Root-knot nematode worm</name>
    <dbReference type="NCBI Taxonomy" id="6303"/>
    <lineage>
        <taxon>Eukaryota</taxon>
        <taxon>Metazoa</taxon>
        <taxon>Ecdysozoa</taxon>
        <taxon>Nematoda</taxon>
        <taxon>Chromadorea</taxon>
        <taxon>Rhabditida</taxon>
        <taxon>Tylenchina</taxon>
        <taxon>Tylenchomorpha</taxon>
        <taxon>Tylenchoidea</taxon>
        <taxon>Meloidogynidae</taxon>
        <taxon>Meloidogyninae</taxon>
        <taxon>Meloidogyne</taxon>
        <taxon>Meloidogyne incognita group</taxon>
    </lineage>
</organism>
<reference evidence="3" key="1">
    <citation type="submission" date="2022-11" db="UniProtKB">
        <authorList>
            <consortium name="WormBaseParasite"/>
        </authorList>
    </citation>
    <scope>IDENTIFICATION</scope>
</reference>
<accession>A0A915N481</accession>
<feature type="region of interest" description="Disordered" evidence="1">
    <location>
        <begin position="67"/>
        <end position="103"/>
    </location>
</feature>
<feature type="compositionally biased region" description="Basic residues" evidence="1">
    <location>
        <begin position="72"/>
        <end position="83"/>
    </location>
</feature>
<evidence type="ECO:0000313" key="3">
    <source>
        <dbReference type="WBParaSite" id="scaffold7954_cov151.g12566"/>
    </source>
</evidence>
<proteinExistence type="predicted"/>
<dbReference type="AlphaFoldDB" id="A0A915N481"/>
<name>A0A915N481_MELJA</name>
<evidence type="ECO:0000313" key="2">
    <source>
        <dbReference type="Proteomes" id="UP000887561"/>
    </source>
</evidence>
<evidence type="ECO:0000256" key="1">
    <source>
        <dbReference type="SAM" id="MobiDB-lite"/>
    </source>
</evidence>
<sequence length="103" mass="12613">MGMTMMLMEFKNMTLRILVTWCTDYSMTTIIKACFQDESIRPIMKEIVDFLNEEIHVFKYEETHKQIENKYPRHHHEQHMKRPRHEDEQLNERNKQGDDSRLS</sequence>
<dbReference type="Proteomes" id="UP000887561">
    <property type="component" value="Unplaced"/>
</dbReference>
<keyword evidence="2" id="KW-1185">Reference proteome</keyword>
<protein>
    <submittedName>
        <fullName evidence="3">Uncharacterized protein</fullName>
    </submittedName>
</protein>